<dbReference type="STRING" id="1128398.Curi_c27740"/>
<keyword evidence="3" id="KW-1185">Reference proteome</keyword>
<protein>
    <submittedName>
        <fullName evidence="2">Methyltransferase type 11</fullName>
    </submittedName>
</protein>
<dbReference type="eggNOG" id="COG0500">
    <property type="taxonomic scope" value="Bacteria"/>
</dbReference>
<dbReference type="AlphaFoldDB" id="K0B3P1"/>
<reference evidence="2 3" key="1">
    <citation type="journal article" date="2012" name="PLoS ONE">
        <title>The purine-utilizing bacterium Clostridium acidurici 9a: a genome-guided metabolic reconsideration.</title>
        <authorList>
            <person name="Hartwich K."/>
            <person name="Poehlein A."/>
            <person name="Daniel R."/>
        </authorList>
    </citation>
    <scope>NUCLEOTIDE SEQUENCE [LARGE SCALE GENOMIC DNA]</scope>
    <source>
        <strain evidence="3">ATCC 7906 / DSM 604 / BCRC 14475 / CIP 104303 / KCTC 5404 / NCIMB 10678 / 9a</strain>
    </source>
</reference>
<gene>
    <name evidence="2" type="ordered locus">Curi_c27740</name>
</gene>
<dbReference type="GO" id="GO:0032259">
    <property type="term" value="P:methylation"/>
    <property type="evidence" value="ECO:0007669"/>
    <property type="project" value="UniProtKB-KW"/>
</dbReference>
<organism evidence="2 3">
    <name type="scientific">Gottschalkia acidurici (strain ATCC 7906 / DSM 604 / BCRC 14475 / CIP 104303 / KCTC 5404 / NCIMB 10678 / 9a)</name>
    <name type="common">Clostridium acidurici</name>
    <dbReference type="NCBI Taxonomy" id="1128398"/>
    <lineage>
        <taxon>Bacteria</taxon>
        <taxon>Bacillati</taxon>
        <taxon>Bacillota</taxon>
        <taxon>Tissierellia</taxon>
        <taxon>Tissierellales</taxon>
        <taxon>Gottschalkiaceae</taxon>
        <taxon>Gottschalkia</taxon>
    </lineage>
</organism>
<dbReference type="InterPro" id="IPR029063">
    <property type="entry name" value="SAM-dependent_MTases_sf"/>
</dbReference>
<proteinExistence type="predicted"/>
<sequence>MFSFYSKLSTEVYNIDKPIGLSFGDVEFYRERLKVVKGRILEPGVGTGRILVPLLEEGLIVDGIDSSIEMLDLCKHHCEQRGLKADLYQKNMESFSLPHKYEAIIIPTGSFLLLENSNKAIDALKCFYEHLSKDGRLIVDIFIQSNFNTGSNSTRSWVNPEGDLITLNESLVEVDFINQCTTSHFRYEKWRNNQLMQTELEKFPLRWYGIEEFRLILESIGFTDIIISSNYELGLYPTDKDQIITFEAYRK</sequence>
<dbReference type="Pfam" id="PF13649">
    <property type="entry name" value="Methyltransf_25"/>
    <property type="match status" value="1"/>
</dbReference>
<accession>K0B3P1</accession>
<dbReference type="CDD" id="cd02440">
    <property type="entry name" value="AdoMet_MTases"/>
    <property type="match status" value="1"/>
</dbReference>
<dbReference type="HOGENOM" id="CLU_069129_7_2_9"/>
<dbReference type="PATRIC" id="fig|1128398.3.peg.2861"/>
<dbReference type="InterPro" id="IPR041698">
    <property type="entry name" value="Methyltransf_25"/>
</dbReference>
<dbReference type="Gene3D" id="3.40.50.150">
    <property type="entry name" value="Vaccinia Virus protein VP39"/>
    <property type="match status" value="1"/>
</dbReference>
<dbReference type="OrthoDB" id="9804312at2"/>
<dbReference type="Proteomes" id="UP000006094">
    <property type="component" value="Chromosome"/>
</dbReference>
<dbReference type="KEGG" id="cad:Curi_c27740"/>
<evidence type="ECO:0000259" key="1">
    <source>
        <dbReference type="Pfam" id="PF13649"/>
    </source>
</evidence>
<dbReference type="GO" id="GO:0008168">
    <property type="term" value="F:methyltransferase activity"/>
    <property type="evidence" value="ECO:0007669"/>
    <property type="project" value="UniProtKB-KW"/>
</dbReference>
<dbReference type="EMBL" id="CP003326">
    <property type="protein sequence ID" value="AFS79767.1"/>
    <property type="molecule type" value="Genomic_DNA"/>
</dbReference>
<name>K0B3P1_GOTA9</name>
<evidence type="ECO:0000313" key="2">
    <source>
        <dbReference type="EMBL" id="AFS79767.1"/>
    </source>
</evidence>
<feature type="domain" description="Methyltransferase" evidence="1">
    <location>
        <begin position="40"/>
        <end position="135"/>
    </location>
</feature>
<dbReference type="RefSeq" id="WP_014968901.1">
    <property type="nucleotide sequence ID" value="NC_018664.1"/>
</dbReference>
<keyword evidence="2" id="KW-0808">Transferase</keyword>
<keyword evidence="2" id="KW-0489">Methyltransferase</keyword>
<dbReference type="SUPFAM" id="SSF53335">
    <property type="entry name" value="S-adenosyl-L-methionine-dependent methyltransferases"/>
    <property type="match status" value="1"/>
</dbReference>
<evidence type="ECO:0000313" key="3">
    <source>
        <dbReference type="Proteomes" id="UP000006094"/>
    </source>
</evidence>
<dbReference type="Gene3D" id="2.20.25.110">
    <property type="entry name" value="S-adenosyl-L-methionine-dependent methyltransferases"/>
    <property type="match status" value="1"/>
</dbReference>